<gene>
    <name evidence="4" type="primary">LOC102802106</name>
</gene>
<organism evidence="3 4">
    <name type="scientific">Saccoglossus kowalevskii</name>
    <name type="common">Acorn worm</name>
    <dbReference type="NCBI Taxonomy" id="10224"/>
    <lineage>
        <taxon>Eukaryota</taxon>
        <taxon>Metazoa</taxon>
        <taxon>Hemichordata</taxon>
        <taxon>Enteropneusta</taxon>
        <taxon>Harrimaniidae</taxon>
        <taxon>Saccoglossus</taxon>
    </lineage>
</organism>
<proteinExistence type="predicted"/>
<keyword evidence="3" id="KW-1185">Reference proteome</keyword>
<dbReference type="PANTHER" id="PTHR10336">
    <property type="entry name" value="PHOSPHOINOSITIDE-SPECIFIC PHOSPHOLIPASE C FAMILY PROTEIN"/>
    <property type="match status" value="1"/>
</dbReference>
<dbReference type="Gene3D" id="3.20.20.190">
    <property type="entry name" value="Phosphatidylinositol (PI) phosphodiesterase"/>
    <property type="match status" value="1"/>
</dbReference>
<dbReference type="PRINTS" id="PR00390">
    <property type="entry name" value="PHPHLIPASEC"/>
</dbReference>
<dbReference type="SMART" id="SM00149">
    <property type="entry name" value="PLCYc"/>
    <property type="match status" value="1"/>
</dbReference>
<reference evidence="4" key="1">
    <citation type="submission" date="2025-08" db="UniProtKB">
        <authorList>
            <consortium name="RefSeq"/>
        </authorList>
    </citation>
    <scope>IDENTIFICATION</scope>
    <source>
        <tissue evidence="4">Testes</tissue>
    </source>
</reference>
<protein>
    <recommendedName>
        <fullName evidence="1">Phosphoinositide phospholipase C</fullName>
        <ecNumber evidence="1">3.1.4.11</ecNumber>
    </recommendedName>
</protein>
<evidence type="ECO:0000259" key="2">
    <source>
        <dbReference type="PROSITE" id="PS50008"/>
    </source>
</evidence>
<accession>A0ABM0MEP8</accession>
<dbReference type="EC" id="3.1.4.11" evidence="1"/>
<feature type="domain" description="PI-PLC Y-box" evidence="2">
    <location>
        <begin position="161"/>
        <end position="260"/>
    </location>
</feature>
<dbReference type="Gene3D" id="2.60.40.150">
    <property type="entry name" value="C2 domain"/>
    <property type="match status" value="1"/>
</dbReference>
<name>A0ABM0MEP8_SACKO</name>
<sequence>GFGQQGERRYWSARGEKVLVTRGKEVLITQGRGGIGQPRERRYWSPRGEEVFVIKGRGVIGHPGRGGIGHPGESRYWSFEERRYWSARGQRYWFIRGEEVLVNQGRGSIGQPGERKYWSTRGEEVLVNQGRGSIGQQGERRYWSTRKQEVLVIQGTGGELMTQERDTFYEMSSFGESKAMELAKEQGRGYVEHNKFQLSRTYPGGMRTNSSNYMPYPLWNAGCQIVALNYQTAGDEMDINLGKFRQNGNSGYILKPVFMRKESSHFDPEKPGEKMKQKLKIQVISGQQLPKPPGSKEIIDPYVKINTFGVPSDCFDVKTKVIDNN</sequence>
<evidence type="ECO:0000313" key="3">
    <source>
        <dbReference type="Proteomes" id="UP000694865"/>
    </source>
</evidence>
<dbReference type="RefSeq" id="XP_006818489.1">
    <property type="nucleotide sequence ID" value="XM_006818426.1"/>
</dbReference>
<keyword evidence="1" id="KW-0443">Lipid metabolism</keyword>
<keyword evidence="1" id="KW-0442">Lipid degradation</keyword>
<dbReference type="InterPro" id="IPR035892">
    <property type="entry name" value="C2_domain_sf"/>
</dbReference>
<dbReference type="Pfam" id="PF00387">
    <property type="entry name" value="PI-PLC-Y"/>
    <property type="match status" value="1"/>
</dbReference>
<dbReference type="SUPFAM" id="SSF49562">
    <property type="entry name" value="C2 domain (Calcium/lipid-binding domain, CaLB)"/>
    <property type="match status" value="1"/>
</dbReference>
<feature type="non-terminal residue" evidence="4">
    <location>
        <position position="325"/>
    </location>
</feature>
<dbReference type="InterPro" id="IPR001192">
    <property type="entry name" value="PI-PLC_fam"/>
</dbReference>
<dbReference type="SUPFAM" id="SSF51695">
    <property type="entry name" value="PLC-like phosphodiesterases"/>
    <property type="match status" value="1"/>
</dbReference>
<dbReference type="GeneID" id="102802106"/>
<evidence type="ECO:0000313" key="4">
    <source>
        <dbReference type="RefSeq" id="XP_006818489.1"/>
    </source>
</evidence>
<dbReference type="PROSITE" id="PS50008">
    <property type="entry name" value="PIPLC_Y_DOMAIN"/>
    <property type="match status" value="1"/>
</dbReference>
<comment type="catalytic activity">
    <reaction evidence="1">
        <text>a 1,2-diacyl-sn-glycero-3-phospho-(1D-myo-inositol-4,5-bisphosphate) + H2O = 1D-myo-inositol 1,4,5-trisphosphate + a 1,2-diacyl-sn-glycerol + H(+)</text>
        <dbReference type="Rhea" id="RHEA:33179"/>
        <dbReference type="ChEBI" id="CHEBI:15377"/>
        <dbReference type="ChEBI" id="CHEBI:15378"/>
        <dbReference type="ChEBI" id="CHEBI:17815"/>
        <dbReference type="ChEBI" id="CHEBI:58456"/>
        <dbReference type="ChEBI" id="CHEBI:203600"/>
        <dbReference type="EC" id="3.1.4.11"/>
    </reaction>
</comment>
<keyword evidence="1" id="KW-0378">Hydrolase</keyword>
<dbReference type="InterPro" id="IPR017946">
    <property type="entry name" value="PLC-like_Pdiesterase_TIM-brl"/>
</dbReference>
<evidence type="ECO:0000256" key="1">
    <source>
        <dbReference type="RuleBase" id="RU361133"/>
    </source>
</evidence>
<dbReference type="InterPro" id="IPR001711">
    <property type="entry name" value="PLipase_C_Pinositol-sp_Y"/>
</dbReference>
<dbReference type="Proteomes" id="UP000694865">
    <property type="component" value="Unplaced"/>
</dbReference>
<dbReference type="PANTHER" id="PTHR10336:SF209">
    <property type="entry name" value="PHOSPHOINOSITIDE PHOSPHOLIPASE C"/>
    <property type="match status" value="1"/>
</dbReference>
<feature type="non-terminal residue" evidence="4">
    <location>
        <position position="1"/>
    </location>
</feature>